<accession>A0A0U2IUU8</accession>
<sequence length="92" mass="10880">MGNNGLMVILSDEQQKQIIKELAIELKDLNMKSIKEASKFQYVTKTQLAELLNVSENTIMRMREQGMPYFSFGKVVRYNLIEVQEWMRNYNK</sequence>
<dbReference type="KEGG" id="erx:ATZ35_15390"/>
<dbReference type="STRING" id="118060.ATZ35_15390"/>
<keyword evidence="3" id="KW-1185">Reference proteome</keyword>
<dbReference type="Proteomes" id="UP000067523">
    <property type="component" value="Chromosome"/>
</dbReference>
<name>A0A0U2IUU8_9ENTE</name>
<organism evidence="2 3">
    <name type="scientific">Enterococcus rotai</name>
    <dbReference type="NCBI Taxonomy" id="118060"/>
    <lineage>
        <taxon>Bacteria</taxon>
        <taxon>Bacillati</taxon>
        <taxon>Bacillota</taxon>
        <taxon>Bacilli</taxon>
        <taxon>Lactobacillales</taxon>
        <taxon>Enterococcaceae</taxon>
        <taxon>Enterococcus</taxon>
    </lineage>
</organism>
<dbReference type="EMBL" id="CP013655">
    <property type="protein sequence ID" value="ALS38478.1"/>
    <property type="molecule type" value="Genomic_DNA"/>
</dbReference>
<evidence type="ECO:0000313" key="2">
    <source>
        <dbReference type="EMBL" id="ALS38478.1"/>
    </source>
</evidence>
<evidence type="ECO:0000259" key="1">
    <source>
        <dbReference type="Pfam" id="PF12728"/>
    </source>
</evidence>
<evidence type="ECO:0000313" key="3">
    <source>
        <dbReference type="Proteomes" id="UP000067523"/>
    </source>
</evidence>
<dbReference type="InterPro" id="IPR036388">
    <property type="entry name" value="WH-like_DNA-bd_sf"/>
</dbReference>
<dbReference type="InterPro" id="IPR041657">
    <property type="entry name" value="HTH_17"/>
</dbReference>
<protein>
    <recommendedName>
        <fullName evidence="1">Helix-turn-helix domain-containing protein</fullName>
    </recommendedName>
</protein>
<proteinExistence type="predicted"/>
<dbReference type="Pfam" id="PF12728">
    <property type="entry name" value="HTH_17"/>
    <property type="match status" value="1"/>
</dbReference>
<dbReference type="AlphaFoldDB" id="A0A0U2IUU8"/>
<reference evidence="3" key="1">
    <citation type="submission" date="2015-12" db="EMBL/GenBank/DDBJ databases">
        <authorList>
            <person name="Lauer A."/>
            <person name="Humrighouse B."/>
            <person name="Loparev V."/>
            <person name="Shewmaker P.L."/>
            <person name="Whitney A.M."/>
            <person name="McLaughlin R.W."/>
        </authorList>
    </citation>
    <scope>NUCLEOTIDE SEQUENCE [LARGE SCALE GENOMIC DNA]</scope>
    <source>
        <strain evidence="3">LMG 26678</strain>
    </source>
</reference>
<dbReference type="RefSeq" id="WP_208928026.1">
    <property type="nucleotide sequence ID" value="NZ_CP013655.1"/>
</dbReference>
<dbReference type="SUPFAM" id="SSF46955">
    <property type="entry name" value="Putative DNA-binding domain"/>
    <property type="match status" value="1"/>
</dbReference>
<gene>
    <name evidence="2" type="ORF">ATZ35_15390</name>
</gene>
<dbReference type="InterPro" id="IPR009061">
    <property type="entry name" value="DNA-bd_dom_put_sf"/>
</dbReference>
<feature type="domain" description="Helix-turn-helix" evidence="1">
    <location>
        <begin position="42"/>
        <end position="89"/>
    </location>
</feature>
<dbReference type="Gene3D" id="1.10.10.10">
    <property type="entry name" value="Winged helix-like DNA-binding domain superfamily/Winged helix DNA-binding domain"/>
    <property type="match status" value="1"/>
</dbReference>